<evidence type="ECO:0000313" key="1">
    <source>
        <dbReference type="EnsemblPlants" id="Bo9g059740.1"/>
    </source>
</evidence>
<keyword evidence="2" id="KW-1185">Reference proteome</keyword>
<accession>A0A0D3E6F0</accession>
<reference evidence="1 2" key="1">
    <citation type="journal article" date="2014" name="Genome Biol.">
        <title>Transcriptome and methylome profiling reveals relics of genome dominance in the mesopolyploid Brassica oleracea.</title>
        <authorList>
            <person name="Parkin I.A."/>
            <person name="Koh C."/>
            <person name="Tang H."/>
            <person name="Robinson S.J."/>
            <person name="Kagale S."/>
            <person name="Clarke W.E."/>
            <person name="Town C.D."/>
            <person name="Nixon J."/>
            <person name="Krishnakumar V."/>
            <person name="Bidwell S.L."/>
            <person name="Denoeud F."/>
            <person name="Belcram H."/>
            <person name="Links M.G."/>
            <person name="Just J."/>
            <person name="Clarke C."/>
            <person name="Bender T."/>
            <person name="Huebert T."/>
            <person name="Mason A.S."/>
            <person name="Pires J.C."/>
            <person name="Barker G."/>
            <person name="Moore J."/>
            <person name="Walley P.G."/>
            <person name="Manoli S."/>
            <person name="Batley J."/>
            <person name="Edwards D."/>
            <person name="Nelson M.N."/>
            <person name="Wang X."/>
            <person name="Paterson A.H."/>
            <person name="King G."/>
            <person name="Bancroft I."/>
            <person name="Chalhoub B."/>
            <person name="Sharpe A.G."/>
        </authorList>
    </citation>
    <scope>NUCLEOTIDE SEQUENCE</scope>
    <source>
        <strain evidence="1 2">cv. TO1000</strain>
    </source>
</reference>
<sequence length="79" mass="8848">MYSKLFSIDNEFFSIFFGKNPRVYISIFQVTYPLIHLSINVKNTSISLAYALPSCSVSLCSTPPPYSRKPLPSPLLSSL</sequence>
<dbReference type="HOGENOM" id="CLU_2609396_0_0_1"/>
<dbReference type="Gramene" id="Bo9g059740.1">
    <property type="protein sequence ID" value="Bo9g059740.1"/>
    <property type="gene ID" value="Bo9g059740"/>
</dbReference>
<dbReference type="Proteomes" id="UP000032141">
    <property type="component" value="Chromosome C9"/>
</dbReference>
<organism evidence="1 2">
    <name type="scientific">Brassica oleracea var. oleracea</name>
    <dbReference type="NCBI Taxonomy" id="109376"/>
    <lineage>
        <taxon>Eukaryota</taxon>
        <taxon>Viridiplantae</taxon>
        <taxon>Streptophyta</taxon>
        <taxon>Embryophyta</taxon>
        <taxon>Tracheophyta</taxon>
        <taxon>Spermatophyta</taxon>
        <taxon>Magnoliopsida</taxon>
        <taxon>eudicotyledons</taxon>
        <taxon>Gunneridae</taxon>
        <taxon>Pentapetalae</taxon>
        <taxon>rosids</taxon>
        <taxon>malvids</taxon>
        <taxon>Brassicales</taxon>
        <taxon>Brassicaceae</taxon>
        <taxon>Brassiceae</taxon>
        <taxon>Brassica</taxon>
    </lineage>
</organism>
<evidence type="ECO:0000313" key="2">
    <source>
        <dbReference type="Proteomes" id="UP000032141"/>
    </source>
</evidence>
<reference evidence="1" key="2">
    <citation type="submission" date="2015-03" db="UniProtKB">
        <authorList>
            <consortium name="EnsemblPlants"/>
        </authorList>
    </citation>
    <scope>IDENTIFICATION</scope>
</reference>
<dbReference type="EnsemblPlants" id="Bo9g059740.1">
    <property type="protein sequence ID" value="Bo9g059740.1"/>
    <property type="gene ID" value="Bo9g059740"/>
</dbReference>
<proteinExistence type="predicted"/>
<dbReference type="AlphaFoldDB" id="A0A0D3E6F0"/>
<name>A0A0D3E6F0_BRAOL</name>
<protein>
    <submittedName>
        <fullName evidence="1">Uncharacterized protein</fullName>
    </submittedName>
</protein>